<keyword evidence="2 3" id="KW-0040">ANK repeat</keyword>
<dbReference type="PROSITE" id="PS50088">
    <property type="entry name" value="ANK_REPEAT"/>
    <property type="match status" value="3"/>
</dbReference>
<dbReference type="InterPro" id="IPR036770">
    <property type="entry name" value="Ankyrin_rpt-contain_sf"/>
</dbReference>
<dbReference type="Pfam" id="PF12796">
    <property type="entry name" value="Ank_2"/>
    <property type="match status" value="3"/>
</dbReference>
<dbReference type="PRINTS" id="PR01415">
    <property type="entry name" value="ANKYRIN"/>
</dbReference>
<protein>
    <submittedName>
        <fullName evidence="5">Uncharacterized protein</fullName>
    </submittedName>
</protein>
<proteinExistence type="predicted"/>
<dbReference type="AlphaFoldDB" id="A0A9W4HEY8"/>
<comment type="caution">
    <text evidence="5">The sequence shown here is derived from an EMBL/GenBank/DDBJ whole genome shotgun (WGS) entry which is preliminary data.</text>
</comment>
<feature type="chain" id="PRO_5040910810" evidence="4">
    <location>
        <begin position="28"/>
        <end position="643"/>
    </location>
</feature>
<feature type="signal peptide" evidence="4">
    <location>
        <begin position="1"/>
        <end position="27"/>
    </location>
</feature>
<dbReference type="InterPro" id="IPR002110">
    <property type="entry name" value="Ankyrin_rpt"/>
</dbReference>
<dbReference type="Gene3D" id="1.25.40.20">
    <property type="entry name" value="Ankyrin repeat-containing domain"/>
    <property type="match status" value="3"/>
</dbReference>
<keyword evidence="4" id="KW-0732">Signal</keyword>
<name>A0A9W4HEY8_PENOL</name>
<evidence type="ECO:0000256" key="4">
    <source>
        <dbReference type="SAM" id="SignalP"/>
    </source>
</evidence>
<dbReference type="Proteomes" id="UP001153618">
    <property type="component" value="Unassembled WGS sequence"/>
</dbReference>
<evidence type="ECO:0000313" key="5">
    <source>
        <dbReference type="EMBL" id="CAG7992361.1"/>
    </source>
</evidence>
<evidence type="ECO:0000256" key="1">
    <source>
        <dbReference type="ARBA" id="ARBA00022737"/>
    </source>
</evidence>
<accession>A0A9W4HEY8</accession>
<dbReference type="OrthoDB" id="20872at2759"/>
<evidence type="ECO:0000256" key="3">
    <source>
        <dbReference type="PROSITE-ProRule" id="PRU00023"/>
    </source>
</evidence>
<dbReference type="EMBL" id="CAJVOS010000011">
    <property type="protein sequence ID" value="CAG7992361.1"/>
    <property type="molecule type" value="Genomic_DNA"/>
</dbReference>
<gene>
    <name evidence="5" type="ORF">POLS_LOCUS1619</name>
</gene>
<feature type="repeat" description="ANK" evidence="3">
    <location>
        <begin position="324"/>
        <end position="356"/>
    </location>
</feature>
<evidence type="ECO:0000313" key="6">
    <source>
        <dbReference type="Proteomes" id="UP001153618"/>
    </source>
</evidence>
<dbReference type="SUPFAM" id="SSF140860">
    <property type="entry name" value="Pseudo ankyrin repeat-like"/>
    <property type="match status" value="1"/>
</dbReference>
<dbReference type="SMART" id="SM00248">
    <property type="entry name" value="ANK"/>
    <property type="match status" value="11"/>
</dbReference>
<feature type="repeat" description="ANK" evidence="3">
    <location>
        <begin position="484"/>
        <end position="516"/>
    </location>
</feature>
<dbReference type="PANTHER" id="PTHR24123">
    <property type="entry name" value="ANKYRIN REPEAT-CONTAINING"/>
    <property type="match status" value="1"/>
</dbReference>
<sequence>MVALLDLPVEIILLIAGSLLCHEKVEGSFVGPQRDLNSLLQTNKRLYNLFQDELYELNVRYQRQTALAFSAYHGNRTIAEKTLGIDKSKLSLSIPSWSWSRNPNTTHEPICWAAQGGQTAMIQFLVDSGAKLQPDVLEIGRCECETGLLGQAAKNGHLETMKDLIAMGLKIESRREVKHQRPERRYVTPLRMAAENGHKHCIDFILDNGPYREFQRKDYVHRIALIIPGTVSPPTEVKHDPFESALYLLKQSQLIEKRDFCRCIADAAFAIYKSPDKLRETLQRPGNFELYADMLLYLGVMSGHVDLLDFMIELGVSIETRFRGGHTPLCLAALEGGPDVAARLLDLGANINARNNKDQSPFFLATLSRSLGVMEVLLSHGADLNATSTRCGIVQTPLWRAVADHDRPFTRRRNINSPKRAGRPYTNTLVQFLLENGADPNFCDPTYGISPLWLALKARSDPAVHEEKVRALLEHGADVKLAQRGRSTLWAAGRNHSSETIKLLLERGVDPNDYGSGFSETKTYHRGLPLSPLANCMKSGRFEDAEVLLDFGADPHALHWKTETCLVKAATFGSCSLVQKLLEKGVDVNETFRGKTAFDIAVWRGNKDLMALLLGWGAKPIASAGHWRLAPKAESHSEMNEDK</sequence>
<keyword evidence="6" id="KW-1185">Reference proteome</keyword>
<evidence type="ECO:0000256" key="2">
    <source>
        <dbReference type="ARBA" id="ARBA00023043"/>
    </source>
</evidence>
<feature type="repeat" description="ANK" evidence="3">
    <location>
        <begin position="357"/>
        <end position="389"/>
    </location>
</feature>
<reference evidence="5" key="1">
    <citation type="submission" date="2021-07" db="EMBL/GenBank/DDBJ databases">
        <authorList>
            <person name="Branca A.L. A."/>
        </authorList>
    </citation>
    <scope>NUCLEOTIDE SEQUENCE</scope>
</reference>
<dbReference type="PROSITE" id="PS50297">
    <property type="entry name" value="ANK_REP_REGION"/>
    <property type="match status" value="2"/>
</dbReference>
<dbReference type="InterPro" id="IPR051165">
    <property type="entry name" value="Multifunctional_ANK_Repeat"/>
</dbReference>
<keyword evidence="1" id="KW-0677">Repeat</keyword>
<dbReference type="SUPFAM" id="SSF48403">
    <property type="entry name" value="Ankyrin repeat"/>
    <property type="match status" value="1"/>
</dbReference>
<dbReference type="PANTHER" id="PTHR24123:SF33">
    <property type="entry name" value="PROTEIN HOS4"/>
    <property type="match status" value="1"/>
</dbReference>
<organism evidence="5 6">
    <name type="scientific">Penicillium olsonii</name>
    <dbReference type="NCBI Taxonomy" id="99116"/>
    <lineage>
        <taxon>Eukaryota</taxon>
        <taxon>Fungi</taxon>
        <taxon>Dikarya</taxon>
        <taxon>Ascomycota</taxon>
        <taxon>Pezizomycotina</taxon>
        <taxon>Eurotiomycetes</taxon>
        <taxon>Eurotiomycetidae</taxon>
        <taxon>Eurotiales</taxon>
        <taxon>Aspergillaceae</taxon>
        <taxon>Penicillium</taxon>
    </lineage>
</organism>